<evidence type="ECO:0000256" key="3">
    <source>
        <dbReference type="ARBA" id="ARBA00048954"/>
    </source>
</evidence>
<dbReference type="Pfam" id="PF01935">
    <property type="entry name" value="DUF87"/>
    <property type="match status" value="1"/>
</dbReference>
<dbReference type="PANTHER" id="PTHR42957">
    <property type="entry name" value="HELICASE MJ1565-RELATED"/>
    <property type="match status" value="1"/>
</dbReference>
<comment type="catalytic activity">
    <reaction evidence="3">
        <text>ATP + H2O = ADP + phosphate + H(+)</text>
        <dbReference type="Rhea" id="RHEA:13065"/>
        <dbReference type="ChEBI" id="CHEBI:15377"/>
        <dbReference type="ChEBI" id="CHEBI:15378"/>
        <dbReference type="ChEBI" id="CHEBI:30616"/>
        <dbReference type="ChEBI" id="CHEBI:43474"/>
        <dbReference type="ChEBI" id="CHEBI:456216"/>
        <dbReference type="EC" id="5.6.2.3"/>
    </reaction>
</comment>
<dbReference type="PANTHER" id="PTHR42957:SF2">
    <property type="entry name" value="HELICASE HERA CENTRAL DOMAIN-CONTAINING PROTEIN"/>
    <property type="match status" value="1"/>
</dbReference>
<evidence type="ECO:0000256" key="1">
    <source>
        <dbReference type="ARBA" id="ARBA00007816"/>
    </source>
</evidence>
<dbReference type="GO" id="GO:0043139">
    <property type="term" value="F:5'-3' DNA helicase activity"/>
    <property type="evidence" value="ECO:0007669"/>
    <property type="project" value="UniProtKB-EC"/>
</dbReference>
<name>A0A7G9YZF9_9EURY</name>
<feature type="region of interest" description="Disordered" evidence="5">
    <location>
        <begin position="465"/>
        <end position="504"/>
    </location>
</feature>
<dbReference type="InterPro" id="IPR027417">
    <property type="entry name" value="P-loop_NTPase"/>
</dbReference>
<evidence type="ECO:0000256" key="2">
    <source>
        <dbReference type="ARBA" id="ARBA00034617"/>
    </source>
</evidence>
<protein>
    <recommendedName>
        <fullName evidence="6">Helicase HerA central domain-containing protein</fullName>
    </recommendedName>
</protein>
<dbReference type="EMBL" id="MT631541">
    <property type="protein sequence ID" value="QNO53393.1"/>
    <property type="molecule type" value="Genomic_DNA"/>
</dbReference>
<evidence type="ECO:0000256" key="5">
    <source>
        <dbReference type="SAM" id="MobiDB-lite"/>
    </source>
</evidence>
<dbReference type="GO" id="GO:0043138">
    <property type="term" value="F:3'-5' DNA helicase activity"/>
    <property type="evidence" value="ECO:0007669"/>
    <property type="project" value="UniProtKB-EC"/>
</dbReference>
<comment type="catalytic activity">
    <reaction evidence="4">
        <text>ATP + H2O = ADP + phosphate + H(+)</text>
        <dbReference type="Rhea" id="RHEA:13065"/>
        <dbReference type="ChEBI" id="CHEBI:15377"/>
        <dbReference type="ChEBI" id="CHEBI:15378"/>
        <dbReference type="ChEBI" id="CHEBI:30616"/>
        <dbReference type="ChEBI" id="CHEBI:43474"/>
        <dbReference type="ChEBI" id="CHEBI:456216"/>
        <dbReference type="EC" id="5.6.2.4"/>
    </reaction>
</comment>
<reference evidence="7" key="1">
    <citation type="submission" date="2020-06" db="EMBL/GenBank/DDBJ databases">
        <title>Unique genomic features of the anaerobic methanotrophic archaea.</title>
        <authorList>
            <person name="Chadwick G.L."/>
            <person name="Skennerton C.T."/>
            <person name="Laso-Perez R."/>
            <person name="Leu A.O."/>
            <person name="Speth D.R."/>
            <person name="Yu H."/>
            <person name="Morgan-Lang C."/>
            <person name="Hatzenpichler R."/>
            <person name="Goudeau D."/>
            <person name="Malmstrom R."/>
            <person name="Brazelton W.J."/>
            <person name="Woyke T."/>
            <person name="Hallam S.J."/>
            <person name="Tyson G.W."/>
            <person name="Wegener G."/>
            <person name="Boetius A."/>
            <person name="Orphan V."/>
        </authorList>
    </citation>
    <scope>NUCLEOTIDE SEQUENCE</scope>
</reference>
<dbReference type="SUPFAM" id="SSF52540">
    <property type="entry name" value="P-loop containing nucleoside triphosphate hydrolases"/>
    <property type="match status" value="1"/>
</dbReference>
<organism evidence="7">
    <name type="scientific">Candidatus Methanophagaceae archaeon ANME-1 ERB6</name>
    <dbReference type="NCBI Taxonomy" id="2759912"/>
    <lineage>
        <taxon>Archaea</taxon>
        <taxon>Methanobacteriati</taxon>
        <taxon>Methanobacteriota</taxon>
        <taxon>Stenosarchaea group</taxon>
        <taxon>Methanomicrobia</taxon>
        <taxon>Candidatus Methanophagales</taxon>
        <taxon>Candidatus Methanophagaceae</taxon>
    </lineage>
</organism>
<dbReference type="InterPro" id="IPR008571">
    <property type="entry name" value="HerA-like"/>
</dbReference>
<proteinExistence type="inferred from homology"/>
<dbReference type="AlphaFoldDB" id="A0A7G9YZF9"/>
<evidence type="ECO:0000313" key="7">
    <source>
        <dbReference type="EMBL" id="QNO53393.1"/>
    </source>
</evidence>
<comment type="similarity">
    <text evidence="1">Belongs to the HerA family.</text>
</comment>
<dbReference type="Gene3D" id="3.40.50.300">
    <property type="entry name" value="P-loop containing nucleotide triphosphate hydrolases"/>
    <property type="match status" value="2"/>
</dbReference>
<comment type="catalytic activity">
    <reaction evidence="2">
        <text>Couples ATP hydrolysis with the unwinding of duplex DNA by translocating in the 3'-5' direction.</text>
        <dbReference type="EC" id="5.6.2.4"/>
    </reaction>
</comment>
<gene>
    <name evidence="7" type="ORF">JNHLJEBA_00003</name>
</gene>
<evidence type="ECO:0000259" key="6">
    <source>
        <dbReference type="Pfam" id="PF01935"/>
    </source>
</evidence>
<feature type="domain" description="Helicase HerA central" evidence="6">
    <location>
        <begin position="111"/>
        <end position="333"/>
    </location>
</feature>
<dbReference type="InterPro" id="IPR002789">
    <property type="entry name" value="HerA_central"/>
</dbReference>
<accession>A0A7G9YZF9</accession>
<evidence type="ECO:0000256" key="4">
    <source>
        <dbReference type="ARBA" id="ARBA00048988"/>
    </source>
</evidence>
<sequence>MIKDIEMTMYKLVGNISGEVELHEFDFTVTDAVRRNEYLKVWNDELEGWVLGRVVTIVDAAKKIATAEIIGYKDERGFLMQPKSTLSRDGKVFKADQAFITDILGLKSGGIYLGMLDGRNIPVYLKKEELIQKHCSILAKTGSGKSYTAGVLIEELLDKNVPLLIIDPHGEYLSLKYENRNKEERKQMDKFGIAPKGYASKVVVYTPSNFSINPAADKLFRIDGINLSVNELYDLFPLSDAQLGVLYQCINGIKAKKEFYTIEDIIKGVSESKSSAKWRIVHYLERIRETGILSDSPTRIEDLVKAGKTAIIDMKGAEPQLQQMIVYRVCKEVFEGRKMGKIPPFMLVIEEAHNFCPERGFGKAISSNILRTIASEGRKFGLGLLVISQRPARVDKNVISQCNTQIILRVTNPNDIKALSRGLEFMSAEMEEEIKRIPQGVALLSSTSIEMPVLVDIRVRQSEHGGRAVEMGGTAKNESKRGEGAGNGRRKEGRKSRIVRLLGE</sequence>